<proteinExistence type="predicted"/>
<dbReference type="AlphaFoldDB" id="A0A644ZBW4"/>
<evidence type="ECO:0000313" key="1">
    <source>
        <dbReference type="EMBL" id="MPM38382.1"/>
    </source>
</evidence>
<dbReference type="Pfam" id="PF05973">
    <property type="entry name" value="Gp49"/>
    <property type="match status" value="1"/>
</dbReference>
<organism evidence="1">
    <name type="scientific">bioreactor metagenome</name>
    <dbReference type="NCBI Taxonomy" id="1076179"/>
    <lineage>
        <taxon>unclassified sequences</taxon>
        <taxon>metagenomes</taxon>
        <taxon>ecological metagenomes</taxon>
    </lineage>
</organism>
<evidence type="ECO:0008006" key="2">
    <source>
        <dbReference type="Google" id="ProtNLM"/>
    </source>
</evidence>
<accession>A0A644ZBW4</accession>
<dbReference type="EMBL" id="VSSQ01008266">
    <property type="protein sequence ID" value="MPM38382.1"/>
    <property type="molecule type" value="Genomic_DNA"/>
</dbReference>
<protein>
    <recommendedName>
        <fullName evidence="2">Type II toxin-antitoxin system RelE/ParE family toxin</fullName>
    </recommendedName>
</protein>
<comment type="caution">
    <text evidence="1">The sequence shown here is derived from an EMBL/GenBank/DDBJ whole genome shotgun (WGS) entry which is preliminary data.</text>
</comment>
<dbReference type="InterPro" id="IPR009241">
    <property type="entry name" value="HigB-like"/>
</dbReference>
<gene>
    <name evidence="1" type="ORF">SDC9_85011</name>
</gene>
<sequence length="88" mass="10480">MRAIDLLEHFGIFLQRPHAAAIRSGKFSGLWELRIQFGGDASRIFYFLHHDDCFILLHGFIKKTDALPVKEMEIARKRKEDFFRRFKK</sequence>
<name>A0A644ZBW4_9ZZZZ</name>
<reference evidence="1" key="1">
    <citation type="submission" date="2019-08" db="EMBL/GenBank/DDBJ databases">
        <authorList>
            <person name="Kucharzyk K."/>
            <person name="Murdoch R.W."/>
            <person name="Higgins S."/>
            <person name="Loffler F."/>
        </authorList>
    </citation>
    <scope>NUCLEOTIDE SEQUENCE</scope>
</reference>